<dbReference type="PANTHER" id="PTHR21737:SF4">
    <property type="entry name" value="SPLICING FACTOR CACTIN"/>
    <property type="match status" value="1"/>
</dbReference>
<reference evidence="7" key="1">
    <citation type="submission" date="2019-12" db="UniProtKB">
        <authorList>
            <consortium name="WormBaseParasite"/>
        </authorList>
    </citation>
    <scope>IDENTIFICATION</scope>
</reference>
<evidence type="ECO:0000259" key="4">
    <source>
        <dbReference type="Pfam" id="PF09732"/>
    </source>
</evidence>
<feature type="domain" description="Splicing factor Cactin C-terminal" evidence="4">
    <location>
        <begin position="519"/>
        <end position="642"/>
    </location>
</feature>
<evidence type="ECO:0000313" key="7">
    <source>
        <dbReference type="WBParaSite" id="TMUE_0000001556.1"/>
    </source>
</evidence>
<dbReference type="STRING" id="70415.A0A5S6Q2U6"/>
<evidence type="ECO:0000259" key="5">
    <source>
        <dbReference type="Pfam" id="PF10312"/>
    </source>
</evidence>
<feature type="compositionally biased region" description="Basic residues" evidence="3">
    <location>
        <begin position="12"/>
        <end position="25"/>
    </location>
</feature>
<dbReference type="GO" id="GO:0045292">
    <property type="term" value="P:mRNA cis splicing, via spliceosome"/>
    <property type="evidence" value="ECO:0007669"/>
    <property type="project" value="TreeGrafter"/>
</dbReference>
<name>A0A5S6Q2U6_TRIMR</name>
<dbReference type="Proteomes" id="UP000046395">
    <property type="component" value="Unassembled WGS sequence"/>
</dbReference>
<dbReference type="AlphaFoldDB" id="A0A5S6Q2U6"/>
<evidence type="ECO:0000256" key="3">
    <source>
        <dbReference type="SAM" id="MobiDB-lite"/>
    </source>
</evidence>
<dbReference type="InterPro" id="IPR018816">
    <property type="entry name" value="Cactin_central"/>
</dbReference>
<dbReference type="GO" id="GO:0005737">
    <property type="term" value="C:cytoplasm"/>
    <property type="evidence" value="ECO:0007669"/>
    <property type="project" value="TreeGrafter"/>
</dbReference>
<evidence type="ECO:0000256" key="2">
    <source>
        <dbReference type="ARBA" id="ARBA00034534"/>
    </source>
</evidence>
<protein>
    <recommendedName>
        <fullName evidence="2">Splicing factor Cactin</fullName>
    </recommendedName>
</protein>
<dbReference type="SMART" id="SM01050">
    <property type="entry name" value="CactinC_cactus"/>
    <property type="match status" value="1"/>
</dbReference>
<dbReference type="Pfam" id="PF09732">
    <property type="entry name" value="CactinC_cactus"/>
    <property type="match status" value="1"/>
</dbReference>
<organism evidence="6 7">
    <name type="scientific">Trichuris muris</name>
    <name type="common">Mouse whipworm</name>
    <dbReference type="NCBI Taxonomy" id="70415"/>
    <lineage>
        <taxon>Eukaryota</taxon>
        <taxon>Metazoa</taxon>
        <taxon>Ecdysozoa</taxon>
        <taxon>Nematoda</taxon>
        <taxon>Enoplea</taxon>
        <taxon>Dorylaimia</taxon>
        <taxon>Trichinellida</taxon>
        <taxon>Trichuridae</taxon>
        <taxon>Trichuris</taxon>
    </lineage>
</organism>
<evidence type="ECO:0000256" key="1">
    <source>
        <dbReference type="ARBA" id="ARBA00006895"/>
    </source>
</evidence>
<keyword evidence="6" id="KW-1185">Reference proteome</keyword>
<feature type="compositionally biased region" description="Basic and acidic residues" evidence="3">
    <location>
        <begin position="1"/>
        <end position="11"/>
    </location>
</feature>
<feature type="domain" description="Splicing factor cactin central" evidence="5">
    <location>
        <begin position="186"/>
        <end position="375"/>
    </location>
</feature>
<dbReference type="PANTHER" id="PTHR21737">
    <property type="entry name" value="POLYGLUTAMINE BINDING PROTEIN 1/MARVEL MEMBRANE-ASSOCIATING DOMAIN CONTAINING 3"/>
    <property type="match status" value="1"/>
</dbReference>
<dbReference type="GO" id="GO:0005681">
    <property type="term" value="C:spliceosomal complex"/>
    <property type="evidence" value="ECO:0007669"/>
    <property type="project" value="TreeGrafter"/>
</dbReference>
<feature type="region of interest" description="Disordered" evidence="3">
    <location>
        <begin position="1"/>
        <end position="46"/>
    </location>
</feature>
<dbReference type="WBParaSite" id="TMUE_0000001556.1">
    <property type="protein sequence ID" value="TMUE_0000001556.1"/>
    <property type="gene ID" value="WBGene00297446"/>
</dbReference>
<dbReference type="InterPro" id="IPR019134">
    <property type="entry name" value="Cactin_C"/>
</dbReference>
<dbReference type="Pfam" id="PF10312">
    <property type="entry name" value="Cactin_mid"/>
    <property type="match status" value="1"/>
</dbReference>
<comment type="similarity">
    <text evidence="1">Belongs to the CACTIN family.</text>
</comment>
<accession>A0A5S6Q2U6</accession>
<evidence type="ECO:0000313" key="6">
    <source>
        <dbReference type="Proteomes" id="UP000046395"/>
    </source>
</evidence>
<sequence>MEADTKREMSHSSHHRKEERHKKAKVKEASLVLPNRLKSPDRTVRIGRTNDEDTEFFDDLREMRAQTKARKKRQKELFEALETPAEKRARRLAKKKAKTVEALPLSLVGPGEDTANDNNPYGDPELTHPFVWQKKLEVEGLSSISPAELACRSRKVLEANRMQLDKIKMDRMMRDKLKADAEMIRRDRDGQQNVEWSEQETRFHLEQARERSKIRLKDDRAKPIDYLAAYVYCLMEGEDWVDDDYVFLEPQEYCQNLSLKDCEDLIEDIDVYKRLQNGAYDHFWNNIIVVVNDCRKQQAVKSGLVRDSRQAVSSAVMSDIERIFDGKTFEQLSELETHVVAKIQSAEDGLDVAYWETLLSLLRVRIAVTRLRQIHDSVAESNEERMLVIEQSKDEPPKADVRIKIEPGAGENPGPSCVKGKRITKIRKWSEMDKNATDNEMIRAYRDGRYSPVYVSRDSLPPQARIVVPTKPAKPKESNVSVDEKRSIEAFENFARKGMGDDEATFAVEYPVEQDVLRWSNRFLPRKPRYFNRVHTGFEWNKYNQTHYDLDNPPPKIVQGYKFNVFYPDLLEPKPPQFTILPCKDDSDFCIIKFHAGPPYEDVAFKIVKREWEISQKKGYRCIFQNGIFQLWFQFKKYRYRR</sequence>
<proteinExistence type="inferred from homology"/>